<feature type="domain" description="Thioesterase" evidence="1">
    <location>
        <begin position="65"/>
        <end position="134"/>
    </location>
</feature>
<dbReference type="PANTHER" id="PTHR43240:SF3">
    <property type="entry name" value="THIOESTERASE DOMAIN-CONTAINING PROTEIN"/>
    <property type="match status" value="1"/>
</dbReference>
<dbReference type="RefSeq" id="WP_183331556.1">
    <property type="nucleotide sequence ID" value="NZ_JACHZF010000013.1"/>
</dbReference>
<dbReference type="InterPro" id="IPR006683">
    <property type="entry name" value="Thioestr_dom"/>
</dbReference>
<dbReference type="InterPro" id="IPR029069">
    <property type="entry name" value="HotDog_dom_sf"/>
</dbReference>
<evidence type="ECO:0000313" key="3">
    <source>
        <dbReference type="Proteomes" id="UP000553442"/>
    </source>
</evidence>
<sequence>MPEGFDDVQWLERTRADADVAAWLALIPYARRIGVSAEPDPDGEGLRFRLEPWGGNVGNVLLPALHGGVVAAFMETAATLDLMLATRSPRLPRIVDLSIDYLRTARTVPTFARCSLLREGRRLANVQVSAWQQEASAPVATARLHFVLADPGRGGPEDPGG</sequence>
<dbReference type="EMBL" id="JACHZF010000013">
    <property type="protein sequence ID" value="MBB3331178.1"/>
    <property type="molecule type" value="Genomic_DNA"/>
</dbReference>
<evidence type="ECO:0000259" key="1">
    <source>
        <dbReference type="Pfam" id="PF03061"/>
    </source>
</evidence>
<organism evidence="2 3">
    <name type="scientific">Halomonas campaniensis</name>
    <dbReference type="NCBI Taxonomy" id="213554"/>
    <lineage>
        <taxon>Bacteria</taxon>
        <taxon>Pseudomonadati</taxon>
        <taxon>Pseudomonadota</taxon>
        <taxon>Gammaproteobacteria</taxon>
        <taxon>Oceanospirillales</taxon>
        <taxon>Halomonadaceae</taxon>
        <taxon>Halomonas</taxon>
    </lineage>
</organism>
<dbReference type="Gene3D" id="3.10.129.10">
    <property type="entry name" value="Hotdog Thioesterase"/>
    <property type="match status" value="1"/>
</dbReference>
<name>A0A7W5PAX5_9GAMM</name>
<comment type="caution">
    <text evidence="2">The sequence shown here is derived from an EMBL/GenBank/DDBJ whole genome shotgun (WGS) entry which is preliminary data.</text>
</comment>
<dbReference type="CDD" id="cd03443">
    <property type="entry name" value="PaaI_thioesterase"/>
    <property type="match status" value="1"/>
</dbReference>
<evidence type="ECO:0000313" key="2">
    <source>
        <dbReference type="EMBL" id="MBB3331178.1"/>
    </source>
</evidence>
<dbReference type="Proteomes" id="UP000553442">
    <property type="component" value="Unassembled WGS sequence"/>
</dbReference>
<keyword evidence="3" id="KW-1185">Reference proteome</keyword>
<dbReference type="PANTHER" id="PTHR43240">
    <property type="entry name" value="1,4-DIHYDROXY-2-NAPHTHOYL-COA THIOESTERASE 1"/>
    <property type="match status" value="1"/>
</dbReference>
<gene>
    <name evidence="2" type="ORF">BDK63_002060</name>
</gene>
<dbReference type="GO" id="GO:0016790">
    <property type="term" value="F:thiolester hydrolase activity"/>
    <property type="evidence" value="ECO:0007669"/>
    <property type="project" value="UniProtKB-ARBA"/>
</dbReference>
<dbReference type="AlphaFoldDB" id="A0A7W5PAX5"/>
<protein>
    <submittedName>
        <fullName evidence="2">Acyl-coenzyme A thioesterase PaaI-like protein</fullName>
    </submittedName>
</protein>
<accession>A0A7W5PAX5</accession>
<dbReference type="SUPFAM" id="SSF54637">
    <property type="entry name" value="Thioesterase/thiol ester dehydrase-isomerase"/>
    <property type="match status" value="1"/>
</dbReference>
<proteinExistence type="predicted"/>
<dbReference type="Pfam" id="PF03061">
    <property type="entry name" value="4HBT"/>
    <property type="match status" value="1"/>
</dbReference>
<reference evidence="2 3" key="1">
    <citation type="submission" date="2020-08" db="EMBL/GenBank/DDBJ databases">
        <title>Genomic Encyclopedia of Archaeal and Bacterial Type Strains, Phase II (KMG-II): from individual species to whole genera.</title>
        <authorList>
            <person name="Goeker M."/>
        </authorList>
    </citation>
    <scope>NUCLEOTIDE SEQUENCE [LARGE SCALE GENOMIC DNA]</scope>
    <source>
        <strain evidence="2 3">5AG</strain>
    </source>
</reference>